<organism evidence="2 3">
    <name type="scientific">Lentinula aff. detonsa</name>
    <dbReference type="NCBI Taxonomy" id="2804958"/>
    <lineage>
        <taxon>Eukaryota</taxon>
        <taxon>Fungi</taxon>
        <taxon>Dikarya</taxon>
        <taxon>Basidiomycota</taxon>
        <taxon>Agaricomycotina</taxon>
        <taxon>Agaricomycetes</taxon>
        <taxon>Agaricomycetidae</taxon>
        <taxon>Agaricales</taxon>
        <taxon>Marasmiineae</taxon>
        <taxon>Omphalotaceae</taxon>
        <taxon>Lentinula</taxon>
    </lineage>
</organism>
<feature type="region of interest" description="Disordered" evidence="1">
    <location>
        <begin position="42"/>
        <end position="101"/>
    </location>
</feature>
<feature type="region of interest" description="Disordered" evidence="1">
    <location>
        <begin position="118"/>
        <end position="154"/>
    </location>
</feature>
<comment type="caution">
    <text evidence="2">The sequence shown here is derived from an EMBL/GenBank/DDBJ whole genome shotgun (WGS) entry which is preliminary data.</text>
</comment>
<dbReference type="EMBL" id="MU793323">
    <property type="protein sequence ID" value="KAJ3786080.1"/>
    <property type="molecule type" value="Genomic_DNA"/>
</dbReference>
<protein>
    <submittedName>
        <fullName evidence="2">Uncharacterized protein</fullName>
    </submittedName>
</protein>
<dbReference type="Proteomes" id="UP001163798">
    <property type="component" value="Unassembled WGS sequence"/>
</dbReference>
<feature type="compositionally biased region" description="Low complexity" evidence="1">
    <location>
        <begin position="129"/>
        <end position="142"/>
    </location>
</feature>
<feature type="compositionally biased region" description="Low complexity" evidence="1">
    <location>
        <begin position="322"/>
        <end position="331"/>
    </location>
</feature>
<name>A0AA38NPQ2_9AGAR</name>
<reference evidence="2" key="1">
    <citation type="submission" date="2022-08" db="EMBL/GenBank/DDBJ databases">
        <authorList>
            <consortium name="DOE Joint Genome Institute"/>
            <person name="Min B."/>
            <person name="Riley R."/>
            <person name="Sierra-Patev S."/>
            <person name="Naranjo-Ortiz M."/>
            <person name="Looney B."/>
            <person name="Konkel Z."/>
            <person name="Slot J.C."/>
            <person name="Sakamoto Y."/>
            <person name="Steenwyk J.L."/>
            <person name="Rokas A."/>
            <person name="Carro J."/>
            <person name="Camarero S."/>
            <person name="Ferreira P."/>
            <person name="Molpeceres G."/>
            <person name="Ruiz-Duenas F.J."/>
            <person name="Serrano A."/>
            <person name="Henrissat B."/>
            <person name="Drula E."/>
            <person name="Hughes K.W."/>
            <person name="Mata J.L."/>
            <person name="Ishikawa N.K."/>
            <person name="Vargas-Isla R."/>
            <person name="Ushijima S."/>
            <person name="Smith C.A."/>
            <person name="Ahrendt S."/>
            <person name="Andreopoulos W."/>
            <person name="He G."/>
            <person name="Labutti K."/>
            <person name="Lipzen A."/>
            <person name="Ng V."/>
            <person name="Sandor L."/>
            <person name="Barry K."/>
            <person name="Martinez A.T."/>
            <person name="Xiao Y."/>
            <person name="Gibbons J.G."/>
            <person name="Terashima K."/>
            <person name="Hibbett D.S."/>
            <person name="Grigoriev I.V."/>
        </authorList>
    </citation>
    <scope>NUCLEOTIDE SEQUENCE</scope>
    <source>
        <strain evidence="2">TFB10291</strain>
    </source>
</reference>
<feature type="compositionally biased region" description="Polar residues" evidence="1">
    <location>
        <begin position="444"/>
        <end position="461"/>
    </location>
</feature>
<feature type="compositionally biased region" description="Low complexity" evidence="1">
    <location>
        <begin position="462"/>
        <end position="474"/>
    </location>
</feature>
<sequence length="508" mass="53912">MPAPAVYVIAVLGTVAVGFAFKEFVYDPHIAPKVAQWRHDYTSRKEARRRRRMPVAVSVSVDHDPNSESDDDSSKRGQSGGFEMESLNPSQTRIRARTVSKEGIESWRTGIQSVISATSLRKRNHTGTSPKPADSISSPSSSTLTDQPRKRQDSRLVPIYAEAETGHEMNTHILTDVDTESISDSSSISSVRQVPSEVSVISSFDFIAPGTPAASSTITTTTTNTITNLEHHDIHEISSLSSLGSLQNLARTFNPIDDANMLNSHESSNLQAAAASNPFSDPTFSTMSFVQASSTSNPSTYPSQPAYPIIQSNGLNPFNPDSTTSSPSLIPSLSLSHPIPRADIEDGVVLLSPPSSSDTYSLYSAPTSRAMSPAVSEAFTSLSGVSDASGASVPVSASASVESLSEFSDFSVLETTSERSGSLSGSQLRSSSQSSPRLSQQQSAQVTQGLSGGRVSTTSPFGGSSLSSLSSSGDRNSRDGGTITGRYLTRGEIQHLIDAHSTRPNRDT</sequence>
<feature type="compositionally biased region" description="Polar residues" evidence="1">
    <location>
        <begin position="311"/>
        <end position="321"/>
    </location>
</feature>
<proteinExistence type="predicted"/>
<feature type="region of interest" description="Disordered" evidence="1">
    <location>
        <begin position="311"/>
        <end position="331"/>
    </location>
</feature>
<dbReference type="AlphaFoldDB" id="A0AA38NPQ2"/>
<gene>
    <name evidence="2" type="ORF">GGU10DRAFT_352762</name>
</gene>
<evidence type="ECO:0000256" key="1">
    <source>
        <dbReference type="SAM" id="MobiDB-lite"/>
    </source>
</evidence>
<keyword evidence="3" id="KW-1185">Reference proteome</keyword>
<evidence type="ECO:0000313" key="2">
    <source>
        <dbReference type="EMBL" id="KAJ3786080.1"/>
    </source>
</evidence>
<evidence type="ECO:0000313" key="3">
    <source>
        <dbReference type="Proteomes" id="UP001163798"/>
    </source>
</evidence>
<feature type="compositionally biased region" description="Low complexity" evidence="1">
    <location>
        <begin position="419"/>
        <end position="443"/>
    </location>
</feature>
<accession>A0AA38NPQ2</accession>
<feature type="region of interest" description="Disordered" evidence="1">
    <location>
        <begin position="418"/>
        <end position="488"/>
    </location>
</feature>